<proteinExistence type="predicted"/>
<feature type="repeat" description="TPR" evidence="7">
    <location>
        <begin position="402"/>
        <end position="435"/>
    </location>
</feature>
<dbReference type="PANTHER" id="PTHR12558:SF10">
    <property type="entry name" value="CELL DIVISION CYCLE PROTEIN 23 HOMOLOG"/>
    <property type="match status" value="1"/>
</dbReference>
<dbReference type="GO" id="GO:0031145">
    <property type="term" value="P:anaphase-promoting complex-dependent catabolic process"/>
    <property type="evidence" value="ECO:0007669"/>
    <property type="project" value="TreeGrafter"/>
</dbReference>
<dbReference type="OMA" id="ERCLYHS"/>
<keyword evidence="4" id="KW-0833">Ubl conjugation pathway</keyword>
<dbReference type="Pfam" id="PF04049">
    <property type="entry name" value="ANAPC8"/>
    <property type="match status" value="1"/>
</dbReference>
<dbReference type="PANTHER" id="PTHR12558">
    <property type="entry name" value="CELL DIVISION CYCLE 16,23,27"/>
    <property type="match status" value="1"/>
</dbReference>
<name>A0A0A1NJ47_RHIZD</name>
<dbReference type="Proteomes" id="UP000242381">
    <property type="component" value="Unassembled WGS sequence"/>
</dbReference>
<feature type="domain" description="Cdc23" evidence="8">
    <location>
        <begin position="11"/>
        <end position="273"/>
    </location>
</feature>
<dbReference type="SUPFAM" id="SSF48452">
    <property type="entry name" value="TPR-like"/>
    <property type="match status" value="1"/>
</dbReference>
<evidence type="ECO:0000256" key="4">
    <source>
        <dbReference type="ARBA" id="ARBA00022786"/>
    </source>
</evidence>
<reference evidence="9 10" key="1">
    <citation type="journal article" date="2016" name="Proc. Natl. Acad. Sci. U.S.A.">
        <title>Lipid metabolic changes in an early divergent fungus govern the establishment of a mutualistic symbiosis with endobacteria.</title>
        <authorList>
            <person name="Lastovetsky O.A."/>
            <person name="Gaspar M.L."/>
            <person name="Mondo S.J."/>
            <person name="LaButti K.M."/>
            <person name="Sandor L."/>
            <person name="Grigoriev I.V."/>
            <person name="Henry S.A."/>
            <person name="Pawlowska T.E."/>
        </authorList>
    </citation>
    <scope>NUCLEOTIDE SEQUENCE [LARGE SCALE GENOMIC DNA]</scope>
    <source>
        <strain evidence="9 10">ATCC 11559</strain>
    </source>
</reference>
<evidence type="ECO:0000256" key="2">
    <source>
        <dbReference type="ARBA" id="ARBA00022737"/>
    </source>
</evidence>
<evidence type="ECO:0000313" key="10">
    <source>
        <dbReference type="Proteomes" id="UP000242381"/>
    </source>
</evidence>
<accession>A0A0A1NJ47</accession>
<dbReference type="GO" id="GO:0005680">
    <property type="term" value="C:anaphase-promoting complex"/>
    <property type="evidence" value="ECO:0007669"/>
    <property type="project" value="InterPro"/>
</dbReference>
<dbReference type="InterPro" id="IPR011990">
    <property type="entry name" value="TPR-like_helical_dom_sf"/>
</dbReference>
<dbReference type="AlphaFoldDB" id="A0A0A1NJ47"/>
<organism evidence="9 10">
    <name type="scientific">Rhizopus microsporus</name>
    <dbReference type="NCBI Taxonomy" id="58291"/>
    <lineage>
        <taxon>Eukaryota</taxon>
        <taxon>Fungi</taxon>
        <taxon>Fungi incertae sedis</taxon>
        <taxon>Mucoromycota</taxon>
        <taxon>Mucoromycotina</taxon>
        <taxon>Mucoromycetes</taxon>
        <taxon>Mucorales</taxon>
        <taxon>Mucorineae</taxon>
        <taxon>Rhizopodaceae</taxon>
        <taxon>Rhizopus</taxon>
    </lineage>
</organism>
<dbReference type="PROSITE" id="PS50005">
    <property type="entry name" value="TPR"/>
    <property type="match status" value="2"/>
</dbReference>
<evidence type="ECO:0000256" key="5">
    <source>
        <dbReference type="ARBA" id="ARBA00022803"/>
    </source>
</evidence>
<dbReference type="Gene3D" id="1.25.40.10">
    <property type="entry name" value="Tetratricopeptide repeat domain"/>
    <property type="match status" value="2"/>
</dbReference>
<feature type="repeat" description="TPR" evidence="7">
    <location>
        <begin position="368"/>
        <end position="401"/>
    </location>
</feature>
<dbReference type="VEuPathDB" id="FungiDB:BCV72DRAFT_221625"/>
<keyword evidence="6" id="KW-0131">Cell cycle</keyword>
<gene>
    <name evidence="9" type="ORF">BCV71DRAFT_210295</name>
</gene>
<dbReference type="GO" id="GO:0045842">
    <property type="term" value="P:positive regulation of mitotic metaphase/anaphase transition"/>
    <property type="evidence" value="ECO:0007669"/>
    <property type="project" value="TreeGrafter"/>
</dbReference>
<keyword evidence="2" id="KW-0677">Repeat</keyword>
<evidence type="ECO:0000256" key="7">
    <source>
        <dbReference type="PROSITE-ProRule" id="PRU00339"/>
    </source>
</evidence>
<keyword evidence="5 7" id="KW-0802">TPR repeat</keyword>
<sequence length="564" mass="66557">MILTDDSIQAFKVQLQQSIIVCSERGLFYASKWAAEVLNGIKDDFLDDKVPFTQNEVHIPTISTYHTDYESSLPPLSERDYNLYQYAKTLFNIRHFHSVIDVLGQSKHPKLYFLRLYAKYLAGEKRKEEFSQDVLGATEQTRADNAELESIYRELHEDYEHGRLDAFGLYLYGIVLKKRQLAFRAAAILLESIRKYQYNWSAWVELATLVQTKKMFMDLRALLNREFETSVMKEFFLAKLCIDLNQPGNFFKDIMDPLDQYFSRSAYVLSQWATFYYDSMDYNESLVLFEELRNSYPSRLDDMDVFSNLLYLQNLKHKLCALALECEKIDKYRPETCCVRGNYCVLKHETAESVEYFKRAIKLNRSYHLAWTLLGHSYFELQDLSAAIECYRRAVEVNNRDYRSWFGLGQVYEVMKYPYDALYYYHKATNLRPRDSRMWAALSGCYEVLKQHDEALNYKHRAEACDRLKDRSEMVQIAEIFKRRGRLDIAIDFYHKIWQRSIQENAIDEVTADISIQLARYAMSKNQLYDAEQYAITSLNMSHPYHEQARDILDEIGRLSKASV</sequence>
<dbReference type="GO" id="GO:0016567">
    <property type="term" value="P:protein ubiquitination"/>
    <property type="evidence" value="ECO:0007669"/>
    <property type="project" value="TreeGrafter"/>
</dbReference>
<dbReference type="Pfam" id="PF13414">
    <property type="entry name" value="TPR_11"/>
    <property type="match status" value="1"/>
</dbReference>
<dbReference type="InterPro" id="IPR019734">
    <property type="entry name" value="TPR_rpt"/>
</dbReference>
<dbReference type="EMBL" id="KV921274">
    <property type="protein sequence ID" value="ORE21763.1"/>
    <property type="molecule type" value="Genomic_DNA"/>
</dbReference>
<dbReference type="SMART" id="SM00028">
    <property type="entry name" value="TPR"/>
    <property type="match status" value="5"/>
</dbReference>
<evidence type="ECO:0000313" key="9">
    <source>
        <dbReference type="EMBL" id="ORE21763.1"/>
    </source>
</evidence>
<evidence type="ECO:0000259" key="8">
    <source>
        <dbReference type="Pfam" id="PF04049"/>
    </source>
</evidence>
<keyword evidence="1" id="KW-0132">Cell division</keyword>
<dbReference type="GO" id="GO:0051301">
    <property type="term" value="P:cell division"/>
    <property type="evidence" value="ECO:0007669"/>
    <property type="project" value="UniProtKB-KW"/>
</dbReference>
<evidence type="ECO:0000256" key="1">
    <source>
        <dbReference type="ARBA" id="ARBA00022618"/>
    </source>
</evidence>
<dbReference type="InterPro" id="IPR007192">
    <property type="entry name" value="APC8"/>
</dbReference>
<protein>
    <submittedName>
        <fullName evidence="9">TPR-like protein</fullName>
    </submittedName>
</protein>
<keyword evidence="3" id="KW-0498">Mitosis</keyword>
<evidence type="ECO:0000256" key="3">
    <source>
        <dbReference type="ARBA" id="ARBA00022776"/>
    </source>
</evidence>
<evidence type="ECO:0000256" key="6">
    <source>
        <dbReference type="ARBA" id="ARBA00023306"/>
    </source>
</evidence>